<dbReference type="Gramene" id="KFK44748">
    <property type="protein sequence ID" value="KFK44748"/>
    <property type="gene ID" value="AALP_AA1G297800"/>
</dbReference>
<dbReference type="GO" id="GO:0034237">
    <property type="term" value="F:protein kinase A regulatory subunit binding"/>
    <property type="evidence" value="ECO:0007669"/>
    <property type="project" value="TreeGrafter"/>
</dbReference>
<dbReference type="EMBL" id="CM002869">
    <property type="protein sequence ID" value="KFK44748.1"/>
    <property type="molecule type" value="Genomic_DNA"/>
</dbReference>
<evidence type="ECO:0000313" key="4">
    <source>
        <dbReference type="EMBL" id="KFK44748.1"/>
    </source>
</evidence>
<feature type="compositionally biased region" description="Polar residues" evidence="3">
    <location>
        <begin position="253"/>
        <end position="270"/>
    </location>
</feature>
<comment type="function">
    <text evidence="2">Involved in regulation of actin and microtubule organization. Part of a WAVE complex that activates the Arp2/3 complex.</text>
</comment>
<comment type="subcellular location">
    <subcellularLocation>
        <location evidence="2">Cytoplasm</location>
        <location evidence="2">Cytoskeleton</location>
    </subcellularLocation>
</comment>
<feature type="compositionally biased region" description="Basic and acidic residues" evidence="3">
    <location>
        <begin position="389"/>
        <end position="415"/>
    </location>
</feature>
<proteinExistence type="inferred from homology"/>
<dbReference type="GO" id="GO:0003779">
    <property type="term" value="F:actin binding"/>
    <property type="evidence" value="ECO:0007669"/>
    <property type="project" value="UniProtKB-UniRule"/>
</dbReference>
<dbReference type="PANTHER" id="PTHR12902">
    <property type="entry name" value="WASP-1"/>
    <property type="match status" value="1"/>
</dbReference>
<reference evidence="5" key="1">
    <citation type="journal article" date="2015" name="Nat. Plants">
        <title>Genome expansion of Arabis alpina linked with retrotransposition and reduced symmetric DNA methylation.</title>
        <authorList>
            <person name="Willing E.M."/>
            <person name="Rawat V."/>
            <person name="Mandakova T."/>
            <person name="Maumus F."/>
            <person name="James G.V."/>
            <person name="Nordstroem K.J."/>
            <person name="Becker C."/>
            <person name="Warthmann N."/>
            <person name="Chica C."/>
            <person name="Szarzynska B."/>
            <person name="Zytnicki M."/>
            <person name="Albani M.C."/>
            <person name="Kiefer C."/>
            <person name="Bergonzi S."/>
            <person name="Castaings L."/>
            <person name="Mateos J.L."/>
            <person name="Berns M.C."/>
            <person name="Bujdoso N."/>
            <person name="Piofczyk T."/>
            <person name="de Lorenzo L."/>
            <person name="Barrero-Sicilia C."/>
            <person name="Mateos I."/>
            <person name="Piednoel M."/>
            <person name="Hagmann J."/>
            <person name="Chen-Min-Tao R."/>
            <person name="Iglesias-Fernandez R."/>
            <person name="Schuster S.C."/>
            <person name="Alonso-Blanco C."/>
            <person name="Roudier F."/>
            <person name="Carbonero P."/>
            <person name="Paz-Ares J."/>
            <person name="Davis S.J."/>
            <person name="Pecinka A."/>
            <person name="Quesneville H."/>
            <person name="Colot V."/>
            <person name="Lysak M.A."/>
            <person name="Weigel D."/>
            <person name="Coupland G."/>
            <person name="Schneeberger K."/>
        </authorList>
    </citation>
    <scope>NUCLEOTIDE SEQUENCE [LARGE SCALE GENOMIC DNA]</scope>
    <source>
        <strain evidence="5">cv. Pajares</strain>
    </source>
</reference>
<evidence type="ECO:0000313" key="5">
    <source>
        <dbReference type="Proteomes" id="UP000029120"/>
    </source>
</evidence>
<dbReference type="eggNOG" id="ENOG502QSPV">
    <property type="taxonomic scope" value="Eukaryota"/>
</dbReference>
<gene>
    <name evidence="4" type="ordered locus">AALP_Aa1g297800</name>
</gene>
<dbReference type="OrthoDB" id="753427at2759"/>
<name>A0A087HRJ6_ARAAL</name>
<protein>
    <recommendedName>
        <fullName evidence="2">Protein SCAR</fullName>
    </recommendedName>
    <alternativeName>
        <fullName evidence="2">Protein WAVE</fullName>
    </alternativeName>
</protein>
<feature type="region of interest" description="Disordered" evidence="3">
    <location>
        <begin position="345"/>
        <end position="418"/>
    </location>
</feature>
<keyword evidence="2" id="KW-0206">Cytoskeleton</keyword>
<keyword evidence="5" id="KW-1185">Reference proteome</keyword>
<feature type="compositionally biased region" description="Basic and acidic residues" evidence="3">
    <location>
        <begin position="584"/>
        <end position="604"/>
    </location>
</feature>
<feature type="compositionally biased region" description="Basic and acidic residues" evidence="3">
    <location>
        <begin position="356"/>
        <end position="380"/>
    </location>
</feature>
<dbReference type="InterPro" id="IPR028288">
    <property type="entry name" value="SCAR/WAVE_fam"/>
</dbReference>
<feature type="compositionally biased region" description="Low complexity" evidence="3">
    <location>
        <begin position="220"/>
        <end position="235"/>
    </location>
</feature>
<dbReference type="OMA" id="HEGRGVN"/>
<sequence length="997" mass="110771">MPLSRLEVRNVYGMSQTELFRDVDREDPKAILNGVTVNGLVGILRQLGDLAEFAAEIFHGIQEEVMATASRSNQLKIRLKHIEATVPPLEKAMLAQTNHIHFAYTGGLEWHPRIRNEQNHLIYDDLPHIIMDPYEECRDPPRLHLLDKFDINGPGSCLKRYSDPTYFKRASSNSIQGNKKIQKDEKYYKIKTKKSTSRSRDMAHLASMANQNARKTFTSFSFSGQTSSSKSASTSDMEKRSDLQDLHSRSFDSKSGSGYIESQSTATSSLKAGEKPKGAFVSSSMTPGSCTIASVLSECDTEDARDNFQFSPPQVEAFHRSSCVSWDEKAEIVGSVGLQTDEASEMMETNSVVDSVDEKVSDGEGTGRADFHSNDNENAKSESGLQQRSEIDEVSERKTGLEIVGEPRDSEHESESEGDCFVDALNTIESESEKDQGLRTSKEVVSSSCGVTEERLEKSVCEQDSCRSMDRLMDNGFGKDEKSCGLVETLPSVNAYDAVIHQDPRVSSGGEHTMAFTFLPAPENGSSDSPNPLYHTDRQEHRKTEAENSCDIEPIKIWTNGGLLGLKPLKPSVLSVPSSLSPDCKTEERNIGSAESEKDKSDDLVEDASHRHVVNNSILATPGTQNLDVVNQRECRETSSGVFGLSHKLLPNSFRRRDSFSHDRPAVPATIPENDEVTTEKSSFCDQEITVTPLMDPFRDEAPIDWITSSPPLRHMKISLNHVDTLQASRLKLKFSEGDNNYNMFSSFQLLPEPATSLPDSYSDDDTFCRSSSYMSDTDYRSDNHSLSNSEQWEESSDSHDRKEQELYDSFHGSSHVGNNAESSSLQIESESGCVAVNLSYLQNPAEPLPPPFPPIQWMVSKTPSERFEDKTQSLQLQDTLRFAFEKHISLSTVNEEQPNVVASAPKPEIKVHVKNNVREDKQSANEKETQAGDFLQQIRTQQHNLRPVVMTTTSSAPTTSDPTINTKISAILEKANSIRQAVASNDGDESDTWSDT</sequence>
<dbReference type="GO" id="GO:2000601">
    <property type="term" value="P:positive regulation of Arp2/3 complex-mediated actin nucleation"/>
    <property type="evidence" value="ECO:0007669"/>
    <property type="project" value="TreeGrafter"/>
</dbReference>
<accession>A0A087HRJ6</accession>
<feature type="region of interest" description="Disordered" evidence="3">
    <location>
        <begin position="773"/>
        <end position="805"/>
    </location>
</feature>
<dbReference type="GO" id="GO:0071933">
    <property type="term" value="F:Arp2/3 complex binding"/>
    <property type="evidence" value="ECO:0007669"/>
    <property type="project" value="TreeGrafter"/>
</dbReference>
<evidence type="ECO:0000256" key="1">
    <source>
        <dbReference type="ARBA" id="ARBA00006993"/>
    </source>
</evidence>
<organism evidence="4 5">
    <name type="scientific">Arabis alpina</name>
    <name type="common">Alpine rock-cress</name>
    <dbReference type="NCBI Taxonomy" id="50452"/>
    <lineage>
        <taxon>Eukaryota</taxon>
        <taxon>Viridiplantae</taxon>
        <taxon>Streptophyta</taxon>
        <taxon>Embryophyta</taxon>
        <taxon>Tracheophyta</taxon>
        <taxon>Spermatophyta</taxon>
        <taxon>Magnoliopsida</taxon>
        <taxon>eudicotyledons</taxon>
        <taxon>Gunneridae</taxon>
        <taxon>Pentapetalae</taxon>
        <taxon>rosids</taxon>
        <taxon>malvids</taxon>
        <taxon>Brassicales</taxon>
        <taxon>Brassicaceae</taxon>
        <taxon>Arabideae</taxon>
        <taxon>Arabis</taxon>
    </lineage>
</organism>
<dbReference type="Gene3D" id="6.10.280.150">
    <property type="match status" value="1"/>
</dbReference>
<dbReference type="AlphaFoldDB" id="A0A087HRJ6"/>
<dbReference type="PANTHER" id="PTHR12902:SF33">
    <property type="entry name" value="PROTEIN SCAR3"/>
    <property type="match status" value="1"/>
</dbReference>
<keyword evidence="2" id="KW-0009">Actin-binding</keyword>
<dbReference type="GO" id="GO:0005856">
    <property type="term" value="C:cytoskeleton"/>
    <property type="evidence" value="ECO:0007669"/>
    <property type="project" value="UniProtKB-SubCell"/>
</dbReference>
<evidence type="ECO:0000256" key="2">
    <source>
        <dbReference type="RuleBase" id="RU367034"/>
    </source>
</evidence>
<evidence type="ECO:0000256" key="3">
    <source>
        <dbReference type="SAM" id="MobiDB-lite"/>
    </source>
</evidence>
<feature type="region of interest" description="Disordered" evidence="3">
    <location>
        <begin position="521"/>
        <end position="548"/>
    </location>
</feature>
<dbReference type="Proteomes" id="UP000029120">
    <property type="component" value="Chromosome 1"/>
</dbReference>
<feature type="compositionally biased region" description="Basic and acidic residues" evidence="3">
    <location>
        <begin position="535"/>
        <end position="546"/>
    </location>
</feature>
<feature type="region of interest" description="Disordered" evidence="3">
    <location>
        <begin position="220"/>
        <end position="284"/>
    </location>
</feature>
<comment type="similarity">
    <text evidence="1 2">Belongs to the SCAR/WAVE family.</text>
</comment>
<feature type="compositionally biased region" description="Basic and acidic residues" evidence="3">
    <location>
        <begin position="236"/>
        <end position="252"/>
    </location>
</feature>
<feature type="region of interest" description="Disordered" evidence="3">
    <location>
        <begin position="575"/>
        <end position="604"/>
    </location>
</feature>
<dbReference type="GO" id="GO:0030036">
    <property type="term" value="P:actin cytoskeleton organization"/>
    <property type="evidence" value="ECO:0007669"/>
    <property type="project" value="UniProtKB-UniRule"/>
</dbReference>
<dbReference type="Gene3D" id="1.20.5.340">
    <property type="match status" value="1"/>
</dbReference>
<keyword evidence="2" id="KW-0963">Cytoplasm</keyword>